<dbReference type="Gene3D" id="3.40.190.290">
    <property type="match status" value="1"/>
</dbReference>
<name>A0ABX3AXN1_ALILO</name>
<evidence type="ECO:0000313" key="2">
    <source>
        <dbReference type="Proteomes" id="UP000095059"/>
    </source>
</evidence>
<proteinExistence type="predicted"/>
<dbReference type="EMBL" id="AJYJ02000044">
    <property type="protein sequence ID" value="OEF19488.1"/>
    <property type="molecule type" value="Genomic_DNA"/>
</dbReference>
<evidence type="ECO:0000313" key="1">
    <source>
        <dbReference type="EMBL" id="OEF19488.1"/>
    </source>
</evidence>
<sequence>MYGIEYQPPQNVIQVEDQVSVIQAAVNDAGIALTWDWHVRELIEQVRLVALTKPVEFNTNAFFLSVSEDSDHFASQLFVDWIISTERIYLNS</sequence>
<evidence type="ECO:0008006" key="3">
    <source>
        <dbReference type="Google" id="ProtNLM"/>
    </source>
</evidence>
<keyword evidence="2" id="KW-1185">Reference proteome</keyword>
<dbReference type="SUPFAM" id="SSF53850">
    <property type="entry name" value="Periplasmic binding protein-like II"/>
    <property type="match status" value="1"/>
</dbReference>
<reference evidence="1 2" key="1">
    <citation type="journal article" date="2012" name="Science">
        <title>Ecological populations of bacteria act as socially cohesive units of antibiotic production and resistance.</title>
        <authorList>
            <person name="Cordero O.X."/>
            <person name="Wildschutte H."/>
            <person name="Kirkup B."/>
            <person name="Proehl S."/>
            <person name="Ngo L."/>
            <person name="Hussain F."/>
            <person name="Le Roux F."/>
            <person name="Mincer T."/>
            <person name="Polz M.F."/>
        </authorList>
    </citation>
    <scope>NUCLEOTIDE SEQUENCE [LARGE SCALE GENOMIC DNA]</scope>
    <source>
        <strain evidence="1 2">5S-186</strain>
    </source>
</reference>
<dbReference type="Proteomes" id="UP000095059">
    <property type="component" value="Unassembled WGS sequence"/>
</dbReference>
<dbReference type="RefSeq" id="WP_017020542.1">
    <property type="nucleotide sequence ID" value="NZ_AJYJ02000044.1"/>
</dbReference>
<protein>
    <recommendedName>
        <fullName evidence="3">LysR substrate-binding domain-containing protein</fullName>
    </recommendedName>
</protein>
<organism evidence="1 2">
    <name type="scientific">Aliivibrio logei 5S-186</name>
    <dbReference type="NCBI Taxonomy" id="626086"/>
    <lineage>
        <taxon>Bacteria</taxon>
        <taxon>Pseudomonadati</taxon>
        <taxon>Pseudomonadota</taxon>
        <taxon>Gammaproteobacteria</taxon>
        <taxon>Vibrionales</taxon>
        <taxon>Vibrionaceae</taxon>
        <taxon>Aliivibrio</taxon>
    </lineage>
</organism>
<accession>A0ABX3AXN1</accession>
<gene>
    <name evidence="1" type="ORF">A1Q5_17910</name>
</gene>
<comment type="caution">
    <text evidence="1">The sequence shown here is derived from an EMBL/GenBank/DDBJ whole genome shotgun (WGS) entry which is preliminary data.</text>
</comment>